<accession>A0A8J3BPB9</accession>
<feature type="region of interest" description="Disordered" evidence="1">
    <location>
        <begin position="114"/>
        <end position="166"/>
    </location>
</feature>
<evidence type="ECO:0000313" key="3">
    <source>
        <dbReference type="Proteomes" id="UP000662200"/>
    </source>
</evidence>
<evidence type="ECO:0000313" key="2">
    <source>
        <dbReference type="EMBL" id="GGK36481.1"/>
    </source>
</evidence>
<feature type="compositionally biased region" description="Low complexity" evidence="1">
    <location>
        <begin position="149"/>
        <end position="158"/>
    </location>
</feature>
<dbReference type="AlphaFoldDB" id="A0A8J3BPB9"/>
<name>A0A8J3BPB9_9ACTN</name>
<protein>
    <submittedName>
        <fullName evidence="2">Uncharacterized protein</fullName>
    </submittedName>
</protein>
<dbReference type="Proteomes" id="UP000662200">
    <property type="component" value="Unassembled WGS sequence"/>
</dbReference>
<keyword evidence="3" id="KW-1185">Reference proteome</keyword>
<dbReference type="EMBL" id="BMQC01000011">
    <property type="protein sequence ID" value="GGK36481.1"/>
    <property type="molecule type" value="Genomic_DNA"/>
</dbReference>
<comment type="caution">
    <text evidence="2">The sequence shown here is derived from an EMBL/GenBank/DDBJ whole genome shotgun (WGS) entry which is preliminary data.</text>
</comment>
<organism evidence="2 3">
    <name type="scientific">Pilimelia terevasa</name>
    <dbReference type="NCBI Taxonomy" id="53372"/>
    <lineage>
        <taxon>Bacteria</taxon>
        <taxon>Bacillati</taxon>
        <taxon>Actinomycetota</taxon>
        <taxon>Actinomycetes</taxon>
        <taxon>Micromonosporales</taxon>
        <taxon>Micromonosporaceae</taxon>
        <taxon>Pilimelia</taxon>
    </lineage>
</organism>
<evidence type="ECO:0000256" key="1">
    <source>
        <dbReference type="SAM" id="MobiDB-lite"/>
    </source>
</evidence>
<reference evidence="2" key="1">
    <citation type="journal article" date="2014" name="Int. J. Syst. Evol. Microbiol.">
        <title>Complete genome sequence of Corynebacterium casei LMG S-19264T (=DSM 44701T), isolated from a smear-ripened cheese.</title>
        <authorList>
            <consortium name="US DOE Joint Genome Institute (JGI-PGF)"/>
            <person name="Walter F."/>
            <person name="Albersmeier A."/>
            <person name="Kalinowski J."/>
            <person name="Ruckert C."/>
        </authorList>
    </citation>
    <scope>NUCLEOTIDE SEQUENCE</scope>
    <source>
        <strain evidence="2">JCM 3091</strain>
    </source>
</reference>
<sequence length="166" mass="18065">MSLFTNAWHWMAARTWRRRRAGPNGRLPVALLRQLGADAPDTGFTFAEEAHHIHRSGRPLLPQGRRRGEPIPAVRPGPQIGPFRHLCRSLPPSAGPASGCCGCRPGRLLDQGSRMLSNHLPTPDPRALGNGAVPAPGGRPRRTAPEPRPAAARTAGRRSGWREVDR</sequence>
<proteinExistence type="predicted"/>
<reference evidence="2" key="2">
    <citation type="submission" date="2020-09" db="EMBL/GenBank/DDBJ databases">
        <authorList>
            <person name="Sun Q."/>
            <person name="Ohkuma M."/>
        </authorList>
    </citation>
    <scope>NUCLEOTIDE SEQUENCE</scope>
    <source>
        <strain evidence="2">JCM 3091</strain>
    </source>
</reference>
<gene>
    <name evidence="2" type="ORF">GCM10010124_31410</name>
</gene>